<feature type="binding site" evidence="13">
    <location>
        <position position="306"/>
    </location>
    <ligand>
        <name>L-tryptophan</name>
        <dbReference type="ChEBI" id="CHEBI:57912"/>
    </ligand>
</feature>
<dbReference type="InterPro" id="IPR019773">
    <property type="entry name" value="Tyrosine_3-monooxygenase-like"/>
</dbReference>
<comment type="catalytic activity">
    <reaction evidence="11">
        <text>(6R)-L-erythro-5,6,7,8-tetrahydrobiopterin + L-tryptophan + O2 = 5-hydroxy-L-tryptophan + (4aS,6R)-4a-hydroxy-L-erythro-5,6,7,8-tetrahydrobiopterin</text>
        <dbReference type="Rhea" id="RHEA:16709"/>
        <dbReference type="ChEBI" id="CHEBI:15379"/>
        <dbReference type="ChEBI" id="CHEBI:15642"/>
        <dbReference type="ChEBI" id="CHEBI:57912"/>
        <dbReference type="ChEBI" id="CHEBI:58266"/>
        <dbReference type="ChEBI" id="CHEBI:59560"/>
        <dbReference type="EC" id="1.14.16.4"/>
    </reaction>
</comment>
<feature type="region of interest" description="Disordered" evidence="15">
    <location>
        <begin position="1"/>
        <end position="44"/>
    </location>
</feature>
<evidence type="ECO:0000259" key="17">
    <source>
        <dbReference type="PROSITE" id="PS51671"/>
    </source>
</evidence>
<dbReference type="GO" id="GO:0005506">
    <property type="term" value="F:iron ion binding"/>
    <property type="evidence" value="ECO:0007669"/>
    <property type="project" value="InterPro"/>
</dbReference>
<evidence type="ECO:0000259" key="16">
    <source>
        <dbReference type="PROSITE" id="PS51410"/>
    </source>
</evidence>
<feature type="binding site" evidence="12">
    <location>
        <position position="366"/>
    </location>
    <ligand>
        <name>Fe cation</name>
        <dbReference type="ChEBI" id="CHEBI:24875"/>
    </ligand>
</feature>
<dbReference type="InterPro" id="IPR002912">
    <property type="entry name" value="ACT_dom"/>
</dbReference>
<name>A0AAR2L677_PYGNA</name>
<keyword evidence="8" id="KW-0503">Monooxygenase</keyword>
<proteinExistence type="inferred from homology"/>
<dbReference type="CDD" id="cd03346">
    <property type="entry name" value="eu_TrpOH"/>
    <property type="match status" value="1"/>
</dbReference>
<feature type="domain" description="ACT" evidence="17">
    <location>
        <begin position="52"/>
        <end position="127"/>
    </location>
</feature>
<evidence type="ECO:0000256" key="12">
    <source>
        <dbReference type="PIRSR" id="PIRSR000336-1"/>
    </source>
</evidence>
<organism evidence="18 19">
    <name type="scientific">Pygocentrus nattereri</name>
    <name type="common">Red-bellied piranha</name>
    <dbReference type="NCBI Taxonomy" id="42514"/>
    <lineage>
        <taxon>Eukaryota</taxon>
        <taxon>Metazoa</taxon>
        <taxon>Chordata</taxon>
        <taxon>Craniata</taxon>
        <taxon>Vertebrata</taxon>
        <taxon>Euteleostomi</taxon>
        <taxon>Actinopterygii</taxon>
        <taxon>Neopterygii</taxon>
        <taxon>Teleostei</taxon>
        <taxon>Ostariophysi</taxon>
        <taxon>Characiformes</taxon>
        <taxon>Characoidei</taxon>
        <taxon>Pygocentrus</taxon>
    </lineage>
</organism>
<feature type="binding site" evidence="12">
    <location>
        <position position="326"/>
    </location>
    <ligand>
        <name>Fe cation</name>
        <dbReference type="ChEBI" id="CHEBI:24875"/>
    </ligand>
</feature>
<dbReference type="Pfam" id="PF01842">
    <property type="entry name" value="ACT"/>
    <property type="match status" value="1"/>
</dbReference>
<dbReference type="GO" id="GO:0004510">
    <property type="term" value="F:tryptophan 5-monooxygenase activity"/>
    <property type="evidence" value="ECO:0007669"/>
    <property type="project" value="UniProtKB-EC"/>
</dbReference>
<dbReference type="PIRSF" id="PIRSF000336">
    <property type="entry name" value="TH"/>
    <property type="match status" value="1"/>
</dbReference>
<dbReference type="InterPro" id="IPR019774">
    <property type="entry name" value="Aromatic-AA_hydroxylase_C"/>
</dbReference>
<reference evidence="18" key="2">
    <citation type="submission" date="2025-08" db="UniProtKB">
        <authorList>
            <consortium name="Ensembl"/>
        </authorList>
    </citation>
    <scope>IDENTIFICATION</scope>
</reference>
<dbReference type="InterPro" id="IPR041904">
    <property type="entry name" value="TrpOH_cat"/>
</dbReference>
<evidence type="ECO:0000256" key="8">
    <source>
        <dbReference type="ARBA" id="ARBA00023033"/>
    </source>
</evidence>
<dbReference type="Pfam" id="PF00351">
    <property type="entry name" value="Biopterin_H"/>
    <property type="match status" value="1"/>
</dbReference>
<dbReference type="PROSITE" id="PS51671">
    <property type="entry name" value="ACT"/>
    <property type="match status" value="1"/>
</dbReference>
<evidence type="ECO:0000256" key="3">
    <source>
        <dbReference type="ARBA" id="ARBA00009712"/>
    </source>
</evidence>
<evidence type="ECO:0000256" key="13">
    <source>
        <dbReference type="PIRSR" id="PIRSR601273-1"/>
    </source>
</evidence>
<dbReference type="SUPFAM" id="SSF55021">
    <property type="entry name" value="ACT-like"/>
    <property type="match status" value="1"/>
</dbReference>
<feature type="compositionally biased region" description="Basic and acidic residues" evidence="15">
    <location>
        <begin position="16"/>
        <end position="27"/>
    </location>
</feature>
<dbReference type="PANTHER" id="PTHR11473">
    <property type="entry name" value="AROMATIC AMINO ACID HYDROXYLASE"/>
    <property type="match status" value="1"/>
</dbReference>
<protein>
    <recommendedName>
        <fullName evidence="4">tryptophan 5-monooxygenase</fullName>
        <ecNumber evidence="4">1.14.16.4</ecNumber>
    </recommendedName>
</protein>
<dbReference type="Gene3D" id="1.10.800.10">
    <property type="entry name" value="Aromatic amino acid hydroxylase"/>
    <property type="match status" value="1"/>
</dbReference>
<dbReference type="PRINTS" id="PR00372">
    <property type="entry name" value="FYWHYDRXLASE"/>
</dbReference>
<keyword evidence="7 12" id="KW-0408">Iron</keyword>
<dbReference type="AlphaFoldDB" id="A0AAR2L677"/>
<comment type="similarity">
    <text evidence="3">Belongs to the biopterin-dependent aromatic amino acid hydroxylase family.</text>
</comment>
<dbReference type="GO" id="GO:0009072">
    <property type="term" value="P:aromatic amino acid metabolic process"/>
    <property type="evidence" value="ECO:0007669"/>
    <property type="project" value="InterPro"/>
</dbReference>
<evidence type="ECO:0000256" key="15">
    <source>
        <dbReference type="SAM" id="MobiDB-lite"/>
    </source>
</evidence>
<reference evidence="18 19" key="1">
    <citation type="submission" date="2020-10" db="EMBL/GenBank/DDBJ databases">
        <title>Pygocentrus nattereri (red-bellied piranha) genome, fPygNat1, primary haplotype.</title>
        <authorList>
            <person name="Myers G."/>
            <person name="Meyer A."/>
            <person name="Karagic N."/>
            <person name="Pippel M."/>
            <person name="Winkler S."/>
            <person name="Tracey A."/>
            <person name="Wood J."/>
            <person name="Formenti G."/>
            <person name="Howe K."/>
            <person name="Fedrigo O."/>
            <person name="Jarvis E.D."/>
        </authorList>
    </citation>
    <scope>NUCLEOTIDE SEQUENCE [LARGE SCALE GENOMIC DNA]</scope>
</reference>
<dbReference type="GeneTree" id="ENSGT00950000182885"/>
<dbReference type="InterPro" id="IPR018301">
    <property type="entry name" value="ArAA_hydroxylase_Fe/CU_BS"/>
</dbReference>
<evidence type="ECO:0000256" key="4">
    <source>
        <dbReference type="ARBA" id="ARBA00012002"/>
    </source>
</evidence>
<dbReference type="PANTHER" id="PTHR11473:SF23">
    <property type="entry name" value="TRYPTOPHAN 5-HYDROXYLASE 1"/>
    <property type="match status" value="1"/>
</dbReference>
<reference evidence="18" key="3">
    <citation type="submission" date="2025-09" db="UniProtKB">
        <authorList>
            <consortium name="Ensembl"/>
        </authorList>
    </citation>
    <scope>IDENTIFICATION</scope>
</reference>
<keyword evidence="9" id="KW-0724">Serotonin biosynthesis</keyword>
<feature type="binding site" evidence="13">
    <location>
        <position position="415"/>
    </location>
    <ligand>
        <name>L-tryptophan</name>
        <dbReference type="ChEBI" id="CHEBI:57912"/>
    </ligand>
</feature>
<keyword evidence="5 12" id="KW-0479">Metal-binding</keyword>
<dbReference type="GO" id="GO:0043005">
    <property type="term" value="C:neuron projection"/>
    <property type="evidence" value="ECO:0007669"/>
    <property type="project" value="TreeGrafter"/>
</dbReference>
<dbReference type="CDD" id="cd04929">
    <property type="entry name" value="ACT_TPH"/>
    <property type="match status" value="1"/>
</dbReference>
<sequence>GAMIRLGRTQKGRSSNPEHPKRCRFEMNKSAYPKIDENKDNKSESAEKGRAAIVFSLKNEVGGLVKALKLFQENHVNLLHIESRKSRRRNSEFEILVDCDSNHEQLNEIIQLLRKHVNVLDTEAPRKTLPEEDVACLSQEIIHMCYCPIEMDNVPWFPKKISDLDKCANRVLMYGSDLDADHPGFKDNVYRKRRKYFADLAMSYKHGDPISRIEFTEEEVKTWGVVFRELNKLYPSHACREYLKNLPLLTKYCEYREDNIPQLEDVSRFLRERTGFTIRPVAGYLSPRDFLAGLAFRVFHCTQYVRHSSDPLYTPEPDTCHELLGHVPLLAEPSFAQFSQEIGLASLGASDDAVQKLATCYFFTVEFGLCKQEGKLRAYGAGLLSSISELKHALSDNARITPFDPKVTCKQECIITTFQDVYFVSDSFEEAKVKMREFAKTIKRPFTVRYNPYTQSVDVLKDTTSINSVVEELRHELDIVGDALNRLNKHLGV</sequence>
<evidence type="ECO:0000256" key="14">
    <source>
        <dbReference type="PIRSR" id="PIRSR601273-2"/>
    </source>
</evidence>
<evidence type="ECO:0000256" key="5">
    <source>
        <dbReference type="ARBA" id="ARBA00022723"/>
    </source>
</evidence>
<feature type="binding site" evidence="13">
    <location>
        <position position="314"/>
    </location>
    <ligand>
        <name>L-tryptophan</name>
        <dbReference type="ChEBI" id="CHEBI:57912"/>
    </ligand>
</feature>
<feature type="domain" description="Biopterin-dependent aromatic amino acid hydroxylase family profile" evidence="16">
    <location>
        <begin position="142"/>
        <end position="488"/>
    </location>
</feature>
<dbReference type="NCBIfam" id="TIGR01270">
    <property type="entry name" value="Trp_5_monoox"/>
    <property type="match status" value="1"/>
</dbReference>
<evidence type="ECO:0000313" key="19">
    <source>
        <dbReference type="Proteomes" id="UP001501920"/>
    </source>
</evidence>
<dbReference type="SUPFAM" id="SSF56534">
    <property type="entry name" value="Aromatic aminoacid monoxygenases, catalytic and oligomerization domains"/>
    <property type="match status" value="1"/>
</dbReference>
<dbReference type="InterPro" id="IPR045865">
    <property type="entry name" value="ACT-like_dom_sf"/>
</dbReference>
<evidence type="ECO:0000313" key="18">
    <source>
        <dbReference type="Ensembl" id="ENSPNAP00000070157.1"/>
    </source>
</evidence>
<evidence type="ECO:0000256" key="7">
    <source>
        <dbReference type="ARBA" id="ARBA00023004"/>
    </source>
</evidence>
<keyword evidence="19" id="KW-1185">Reference proteome</keyword>
<dbReference type="FunFam" id="1.10.800.10:FF:000001">
    <property type="entry name" value="tryptophan 5-hydroxylase 1"/>
    <property type="match status" value="1"/>
</dbReference>
<dbReference type="InterPro" id="IPR036329">
    <property type="entry name" value="Aro-AA_hydroxylase_C_sf"/>
</dbReference>
<dbReference type="PROSITE" id="PS00367">
    <property type="entry name" value="BH4_AAA_HYDROXYL_1"/>
    <property type="match status" value="1"/>
</dbReference>
<evidence type="ECO:0000256" key="6">
    <source>
        <dbReference type="ARBA" id="ARBA00023002"/>
    </source>
</evidence>
<evidence type="ECO:0000256" key="10">
    <source>
        <dbReference type="ARBA" id="ARBA00037406"/>
    </source>
</evidence>
<feature type="binding site" evidence="13">
    <location>
        <position position="284"/>
    </location>
    <ligand>
        <name>L-tryptophan</name>
        <dbReference type="ChEBI" id="CHEBI:57912"/>
    </ligand>
</feature>
<dbReference type="InterPro" id="IPR005963">
    <property type="entry name" value="Trp_5_mOase"/>
</dbReference>
<keyword evidence="6" id="KW-0560">Oxidoreductase</keyword>
<dbReference type="GO" id="GO:0042427">
    <property type="term" value="P:serotonin biosynthetic process"/>
    <property type="evidence" value="ECO:0007669"/>
    <property type="project" value="UniProtKB-KW"/>
</dbReference>
<dbReference type="InterPro" id="IPR036951">
    <property type="entry name" value="ArAA_hydroxylase_sf"/>
</dbReference>
<dbReference type="InterPro" id="IPR001273">
    <property type="entry name" value="ArAA_hydroxylase"/>
</dbReference>
<evidence type="ECO:0000256" key="2">
    <source>
        <dbReference type="ARBA" id="ARBA00004783"/>
    </source>
</evidence>
<dbReference type="Proteomes" id="UP001501920">
    <property type="component" value="Chromosome 11"/>
</dbReference>
<evidence type="ECO:0000256" key="11">
    <source>
        <dbReference type="ARBA" id="ARBA00048860"/>
    </source>
</evidence>
<feature type="binding site" evidence="12">
    <location>
        <position position="321"/>
    </location>
    <ligand>
        <name>Fe cation</name>
        <dbReference type="ChEBI" id="CHEBI:24875"/>
    </ligand>
</feature>
<dbReference type="EC" id="1.14.16.4" evidence="4"/>
<dbReference type="Ensembl" id="ENSPNAT00000054513.1">
    <property type="protein sequence ID" value="ENSPNAP00000070157.1"/>
    <property type="gene ID" value="ENSPNAG00000007639.2"/>
</dbReference>
<comment type="cofactor">
    <cofactor evidence="1 14">
        <name>Fe(2+)</name>
        <dbReference type="ChEBI" id="CHEBI:29033"/>
    </cofactor>
</comment>
<evidence type="ECO:0000256" key="1">
    <source>
        <dbReference type="ARBA" id="ARBA00001954"/>
    </source>
</evidence>
<feature type="binding site" evidence="13">
    <location>
        <position position="385"/>
    </location>
    <ligand>
        <name>L-tryptophan</name>
        <dbReference type="ChEBI" id="CHEBI:57912"/>
    </ligand>
</feature>
<feature type="compositionally biased region" description="Basic and acidic residues" evidence="15">
    <location>
        <begin position="34"/>
        <end position="44"/>
    </location>
</feature>
<accession>A0AAR2L677</accession>
<dbReference type="PROSITE" id="PS51410">
    <property type="entry name" value="BH4_AAA_HYDROXYL_2"/>
    <property type="match status" value="1"/>
</dbReference>
<comment type="function">
    <text evidence="10">Oxidizes L-tryptophan to 5-hydroxy-l-tryptophan in the rate-determining step of serotonin biosynthesis.</text>
</comment>
<evidence type="ECO:0000256" key="9">
    <source>
        <dbReference type="ARBA" id="ARBA00023094"/>
    </source>
</evidence>
<comment type="pathway">
    <text evidence="2">Aromatic compound metabolism; serotonin biosynthesis; serotonin from L-tryptophan: step 1/2.</text>
</comment>